<dbReference type="Proteomes" id="UP000229498">
    <property type="component" value="Unassembled WGS sequence"/>
</dbReference>
<organism evidence="17 18">
    <name type="scientific">Minwuia thermotolerans</name>
    <dbReference type="NCBI Taxonomy" id="2056226"/>
    <lineage>
        <taxon>Bacteria</taxon>
        <taxon>Pseudomonadati</taxon>
        <taxon>Pseudomonadota</taxon>
        <taxon>Alphaproteobacteria</taxon>
        <taxon>Minwuiales</taxon>
        <taxon>Minwuiaceae</taxon>
        <taxon>Minwuia</taxon>
    </lineage>
</organism>
<keyword evidence="18" id="KW-1185">Reference proteome</keyword>
<dbReference type="CDD" id="cd06503">
    <property type="entry name" value="ATP-synt_Fo_b"/>
    <property type="match status" value="1"/>
</dbReference>
<evidence type="ECO:0000256" key="13">
    <source>
        <dbReference type="HAMAP-Rule" id="MF_01398"/>
    </source>
</evidence>
<dbReference type="OrthoDB" id="9805716at2"/>
<dbReference type="GO" id="GO:0045259">
    <property type="term" value="C:proton-transporting ATP synthase complex"/>
    <property type="evidence" value="ECO:0007669"/>
    <property type="project" value="UniProtKB-KW"/>
</dbReference>
<evidence type="ECO:0000256" key="11">
    <source>
        <dbReference type="ARBA" id="ARBA00025614"/>
    </source>
</evidence>
<name>A0A2M9FZL4_9PROT</name>
<keyword evidence="8 13" id="KW-0472">Membrane</keyword>
<keyword evidence="2 13" id="KW-0813">Transport</keyword>
<keyword evidence="5 13" id="KW-0375">Hydrogen ion transport</keyword>
<evidence type="ECO:0000256" key="5">
    <source>
        <dbReference type="ARBA" id="ARBA00022781"/>
    </source>
</evidence>
<dbReference type="AlphaFoldDB" id="A0A2M9FZL4"/>
<dbReference type="Pfam" id="PF00430">
    <property type="entry name" value="ATP-synt_B"/>
    <property type="match status" value="1"/>
</dbReference>
<dbReference type="PANTHER" id="PTHR33445">
    <property type="entry name" value="ATP SYNTHASE SUBUNIT B', CHLOROPLASTIC"/>
    <property type="match status" value="1"/>
</dbReference>
<evidence type="ECO:0000256" key="2">
    <source>
        <dbReference type="ARBA" id="ARBA00022448"/>
    </source>
</evidence>
<evidence type="ECO:0000313" key="18">
    <source>
        <dbReference type="Proteomes" id="UP000229498"/>
    </source>
</evidence>
<comment type="function">
    <text evidence="11">Component of the F(0) channel, it forms part of the peripheral stalk, linking F(1) to F(0). The b'-subunit is a diverged and duplicated form of b found in plants and photosynthetic bacteria.</text>
</comment>
<evidence type="ECO:0000256" key="3">
    <source>
        <dbReference type="ARBA" id="ARBA00022547"/>
    </source>
</evidence>
<keyword evidence="13" id="KW-1003">Cell membrane</keyword>
<feature type="region of interest" description="Disordered" evidence="16">
    <location>
        <begin position="142"/>
        <end position="163"/>
    </location>
</feature>
<comment type="similarity">
    <text evidence="1 13 14">Belongs to the ATPase B chain family.</text>
</comment>
<dbReference type="GO" id="GO:0046933">
    <property type="term" value="F:proton-transporting ATP synthase activity, rotational mechanism"/>
    <property type="evidence" value="ECO:0007669"/>
    <property type="project" value="UniProtKB-UniRule"/>
</dbReference>
<evidence type="ECO:0000256" key="16">
    <source>
        <dbReference type="SAM" id="MobiDB-lite"/>
    </source>
</evidence>
<gene>
    <name evidence="13" type="primary">atpF</name>
    <name evidence="17" type="ORF">CVT23_14620</name>
</gene>
<keyword evidence="9 13" id="KW-0066">ATP synthesis</keyword>
<reference evidence="17 18" key="1">
    <citation type="submission" date="2017-11" db="EMBL/GenBank/DDBJ databases">
        <title>Draft genome sequence of Rhizobiales bacterium SY3-13.</title>
        <authorList>
            <person name="Sun C."/>
        </authorList>
    </citation>
    <scope>NUCLEOTIDE SEQUENCE [LARGE SCALE GENOMIC DNA]</scope>
    <source>
        <strain evidence="17 18">SY3-13</strain>
    </source>
</reference>
<dbReference type="PANTHER" id="PTHR33445:SF1">
    <property type="entry name" value="ATP SYNTHASE SUBUNIT B"/>
    <property type="match status" value="1"/>
</dbReference>
<evidence type="ECO:0000256" key="12">
    <source>
        <dbReference type="ARBA" id="ARBA00037847"/>
    </source>
</evidence>
<keyword evidence="6 13" id="KW-1133">Transmembrane helix</keyword>
<feature type="coiled-coil region" evidence="15">
    <location>
        <begin position="39"/>
        <end position="121"/>
    </location>
</feature>
<sequence length="163" mass="17869">MPQLAAETFASQIVWLAITFVILYLIMARVVIPRIGGILEDREQRIRSDLDKAEELKSETDKAIRDYEARLAEARSSAANIVAGMKAEMNAEIDKRRQEIEAELDQRQTEAEKQIAQQRDAALASLDDVACSVTAALVQKLSGAAPSDDRVSQAVSAAREGGR</sequence>
<comment type="function">
    <text evidence="10 13">F(1)F(0) ATP synthase produces ATP from ADP in the presence of a proton or sodium gradient. F-type ATPases consist of two structural domains, F(1) containing the extramembraneous catalytic core and F(0) containing the membrane proton channel, linked together by a central stalk and a peripheral stalk. During catalysis, ATP synthesis in the catalytic domain of F(1) is coupled via a rotary mechanism of the central stalk subunits to proton translocation.</text>
</comment>
<keyword evidence="4 13" id="KW-0812">Transmembrane</keyword>
<dbReference type="GO" id="GO:0046961">
    <property type="term" value="F:proton-transporting ATPase activity, rotational mechanism"/>
    <property type="evidence" value="ECO:0007669"/>
    <property type="project" value="TreeGrafter"/>
</dbReference>
<dbReference type="InterPro" id="IPR050059">
    <property type="entry name" value="ATP_synthase_B_chain"/>
</dbReference>
<feature type="transmembrane region" description="Helical" evidence="13">
    <location>
        <begin position="12"/>
        <end position="32"/>
    </location>
</feature>
<keyword evidence="7 13" id="KW-0406">Ion transport</keyword>
<proteinExistence type="inferred from homology"/>
<dbReference type="GO" id="GO:0005886">
    <property type="term" value="C:plasma membrane"/>
    <property type="evidence" value="ECO:0007669"/>
    <property type="project" value="UniProtKB-SubCell"/>
</dbReference>
<evidence type="ECO:0000256" key="7">
    <source>
        <dbReference type="ARBA" id="ARBA00023065"/>
    </source>
</evidence>
<keyword evidence="15" id="KW-0175">Coiled coil</keyword>
<evidence type="ECO:0000256" key="10">
    <source>
        <dbReference type="ARBA" id="ARBA00025198"/>
    </source>
</evidence>
<evidence type="ECO:0000256" key="8">
    <source>
        <dbReference type="ARBA" id="ARBA00023136"/>
    </source>
</evidence>
<dbReference type="EMBL" id="PHIG01000038">
    <property type="protein sequence ID" value="PJK28864.1"/>
    <property type="molecule type" value="Genomic_DNA"/>
</dbReference>
<dbReference type="RefSeq" id="WP_109794969.1">
    <property type="nucleotide sequence ID" value="NZ_PHIG01000038.1"/>
</dbReference>
<evidence type="ECO:0000313" key="17">
    <source>
        <dbReference type="EMBL" id="PJK28864.1"/>
    </source>
</evidence>
<evidence type="ECO:0000256" key="6">
    <source>
        <dbReference type="ARBA" id="ARBA00022989"/>
    </source>
</evidence>
<protein>
    <recommendedName>
        <fullName evidence="13">ATP synthase subunit b</fullName>
    </recommendedName>
    <alternativeName>
        <fullName evidence="13">ATP synthase F(0) sector subunit b</fullName>
    </alternativeName>
    <alternativeName>
        <fullName evidence="13">ATPase subunit I</fullName>
    </alternativeName>
    <alternativeName>
        <fullName evidence="13">F-type ATPase subunit b</fullName>
        <shortName evidence="13">F-ATPase subunit b</shortName>
    </alternativeName>
</protein>
<evidence type="ECO:0000256" key="14">
    <source>
        <dbReference type="RuleBase" id="RU003848"/>
    </source>
</evidence>
<dbReference type="InterPro" id="IPR002146">
    <property type="entry name" value="ATP_synth_b/b'su_bac/chlpt"/>
</dbReference>
<evidence type="ECO:0000256" key="9">
    <source>
        <dbReference type="ARBA" id="ARBA00023310"/>
    </source>
</evidence>
<comment type="caution">
    <text evidence="17">The sequence shown here is derived from an EMBL/GenBank/DDBJ whole genome shotgun (WGS) entry which is preliminary data.</text>
</comment>
<evidence type="ECO:0000256" key="1">
    <source>
        <dbReference type="ARBA" id="ARBA00005513"/>
    </source>
</evidence>
<evidence type="ECO:0000256" key="4">
    <source>
        <dbReference type="ARBA" id="ARBA00022692"/>
    </source>
</evidence>
<keyword evidence="3 13" id="KW-0138">CF(0)</keyword>
<dbReference type="Gene3D" id="6.10.250.1580">
    <property type="match status" value="1"/>
</dbReference>
<comment type="subunit">
    <text evidence="13">F-type ATPases have 2 components, F(1) - the catalytic core - and F(0) - the membrane proton channel. F(1) has five subunits: alpha(3), beta(3), gamma(1), delta(1), epsilon(1). F(0) has three main subunits: a(1), b(2) and c(10-14). The alpha and beta chains form an alternating ring which encloses part of the gamma chain. F(1) is attached to F(0) by a central stalk formed by the gamma and epsilon chains, while a peripheral stalk is formed by the delta and b chains.</text>
</comment>
<accession>A0A2M9FZL4</accession>
<dbReference type="HAMAP" id="MF_01398">
    <property type="entry name" value="ATP_synth_b_bprime"/>
    <property type="match status" value="1"/>
</dbReference>
<comment type="subcellular location">
    <subcellularLocation>
        <location evidence="13">Cell membrane</location>
        <topology evidence="13">Single-pass membrane protein</topology>
    </subcellularLocation>
    <subcellularLocation>
        <location evidence="12">Endomembrane system</location>
        <topology evidence="12">Single-pass membrane protein</topology>
    </subcellularLocation>
</comment>
<dbReference type="GO" id="GO:0012505">
    <property type="term" value="C:endomembrane system"/>
    <property type="evidence" value="ECO:0007669"/>
    <property type="project" value="UniProtKB-SubCell"/>
</dbReference>
<evidence type="ECO:0000256" key="15">
    <source>
        <dbReference type="SAM" id="Coils"/>
    </source>
</evidence>